<dbReference type="Proteomes" id="UP001057498">
    <property type="component" value="Chromosome"/>
</dbReference>
<evidence type="ECO:0000313" key="4">
    <source>
        <dbReference type="Proteomes" id="UP001057498"/>
    </source>
</evidence>
<dbReference type="InterPro" id="IPR027266">
    <property type="entry name" value="TrmE/GcvT-like"/>
</dbReference>
<dbReference type="PANTHER" id="PTHR22602">
    <property type="entry name" value="TRANSFERASE CAF17, MITOCHONDRIAL-RELATED"/>
    <property type="match status" value="1"/>
</dbReference>
<reference evidence="3" key="1">
    <citation type="submission" date="2022-04" db="EMBL/GenBank/DDBJ databases">
        <title>Whole genome sequence of Sphaerotilus sp. FB-5.</title>
        <authorList>
            <person name="Takeda M."/>
            <person name="Narihara S."/>
            <person name="Akimoto M."/>
            <person name="Akimoto R."/>
            <person name="Nishiyashiki S."/>
            <person name="Murakami T."/>
        </authorList>
    </citation>
    <scope>NUCLEOTIDE SEQUENCE</scope>
    <source>
        <strain evidence="3">FB-5</strain>
    </source>
</reference>
<keyword evidence="4" id="KW-1185">Reference proteome</keyword>
<organism evidence="3 4">
    <name type="scientific">Sphaerotilus microaerophilus</name>
    <dbReference type="NCBI Taxonomy" id="2914710"/>
    <lineage>
        <taxon>Bacteria</taxon>
        <taxon>Pseudomonadati</taxon>
        <taxon>Pseudomonadota</taxon>
        <taxon>Betaproteobacteria</taxon>
        <taxon>Burkholderiales</taxon>
        <taxon>Sphaerotilaceae</taxon>
        <taxon>Sphaerotilus</taxon>
    </lineage>
</organism>
<dbReference type="SUPFAM" id="SSF103025">
    <property type="entry name" value="Folate-binding domain"/>
    <property type="match status" value="1"/>
</dbReference>
<dbReference type="InterPro" id="IPR006222">
    <property type="entry name" value="GCVT_N"/>
</dbReference>
<proteinExistence type="predicted"/>
<dbReference type="InterPro" id="IPR045179">
    <property type="entry name" value="YgfZ/GcvT"/>
</dbReference>
<protein>
    <submittedName>
        <fullName evidence="3">Folate-binding protein</fullName>
    </submittedName>
</protein>
<name>A0ABM7YMI7_9BURK</name>
<dbReference type="InterPro" id="IPR017703">
    <property type="entry name" value="YgfZ/GCV_T_CS"/>
</dbReference>
<dbReference type="NCBIfam" id="TIGR03317">
    <property type="entry name" value="ygfZ_signature"/>
    <property type="match status" value="1"/>
</dbReference>
<dbReference type="RefSeq" id="WP_251969043.1">
    <property type="nucleotide sequence ID" value="NZ_AP025730.1"/>
</dbReference>
<dbReference type="Pfam" id="PF01571">
    <property type="entry name" value="GCV_T"/>
    <property type="match status" value="1"/>
</dbReference>
<keyword evidence="1" id="KW-0809">Transit peptide</keyword>
<evidence type="ECO:0000313" key="3">
    <source>
        <dbReference type="EMBL" id="BDI05678.1"/>
    </source>
</evidence>
<gene>
    <name evidence="3" type="ORF">CATMQ487_26480</name>
</gene>
<sequence length="322" mass="32953">MDTIASPATTTSAGGACRLPGLGLIRAVGADAAAFLHGQISNDVKLLGADRARLAAYCTPQGRMLASLIVGRHSAEEFWLACSADLLPATLKRLGMFVMRAKAKLSDAAGELVAVGLAGPAAAQALGAEAPAATWAKADRGGAMLIRLPDAEGQPRWLWIGPVAEADALLAGLPALDAAAWAWLEVSSGVAPVVAATSGQFVPQMLNYELVGGVDFKKGCYPGQEIVARSHYLGKLKRRAFLLAGDAPALPGQEVFWSGDAGQPAGQVATAAADPLGGGWRLIAELKIAATDTGSLHLGASEGPLLRLLPLPYALPQEAATA</sequence>
<dbReference type="EMBL" id="AP025730">
    <property type="protein sequence ID" value="BDI05678.1"/>
    <property type="molecule type" value="Genomic_DNA"/>
</dbReference>
<accession>A0ABM7YMI7</accession>
<evidence type="ECO:0000256" key="1">
    <source>
        <dbReference type="ARBA" id="ARBA00022946"/>
    </source>
</evidence>
<dbReference type="Gene3D" id="3.30.1360.120">
    <property type="entry name" value="Probable tRNA modification gtpase trme, domain 1"/>
    <property type="match status" value="1"/>
</dbReference>
<dbReference type="PANTHER" id="PTHR22602:SF0">
    <property type="entry name" value="TRANSFERASE CAF17, MITOCHONDRIAL-RELATED"/>
    <property type="match status" value="1"/>
</dbReference>
<evidence type="ECO:0000259" key="2">
    <source>
        <dbReference type="Pfam" id="PF01571"/>
    </source>
</evidence>
<feature type="domain" description="GCVT N-terminal" evidence="2">
    <location>
        <begin position="21"/>
        <end position="128"/>
    </location>
</feature>